<dbReference type="Pfam" id="PF00132">
    <property type="entry name" value="Hexapep"/>
    <property type="match status" value="1"/>
</dbReference>
<keyword evidence="1" id="KW-0808">Transferase</keyword>
<sequence>MRKLARYVVDTALAVFANSFIGSHMIPVRLRPRLYNLLGHRIHPSTTINTGVFLGARTGLTTGPNCYINHRCFFDLGGEVILEENVGLSYEVMVVTYDHAIAGSDSRVGFADPTRHTTVIEKGTWIGARSIIMPGVRIGAGVVIAAGSVVTSDCEPNTLYAGVPAVAKRSIS</sequence>
<dbReference type="InterPro" id="IPR011004">
    <property type="entry name" value="Trimer_LpxA-like_sf"/>
</dbReference>
<dbReference type="KEGG" id="whr:OG579_08440"/>
<evidence type="ECO:0000313" key="2">
    <source>
        <dbReference type="Proteomes" id="UP001432128"/>
    </source>
</evidence>
<dbReference type="Gene3D" id="2.160.10.10">
    <property type="entry name" value="Hexapeptide repeat proteins"/>
    <property type="match status" value="1"/>
</dbReference>
<dbReference type="Proteomes" id="UP001432128">
    <property type="component" value="Chromosome"/>
</dbReference>
<evidence type="ECO:0000313" key="1">
    <source>
        <dbReference type="EMBL" id="WUM21781.1"/>
    </source>
</evidence>
<keyword evidence="1" id="KW-0012">Acyltransferase</keyword>
<gene>
    <name evidence="1" type="ORF">OG579_08440</name>
</gene>
<dbReference type="PANTHER" id="PTHR23416">
    <property type="entry name" value="SIALIC ACID SYNTHASE-RELATED"/>
    <property type="match status" value="1"/>
</dbReference>
<reference evidence="1 2" key="1">
    <citation type="submission" date="2022-10" db="EMBL/GenBank/DDBJ databases">
        <title>The complete genomes of actinobacterial strains from the NBC collection.</title>
        <authorList>
            <person name="Joergensen T.S."/>
            <person name="Alvarez Arevalo M."/>
            <person name="Sterndorff E.B."/>
            <person name="Faurdal D."/>
            <person name="Vuksanovic O."/>
            <person name="Mourched A.-S."/>
            <person name="Charusanti P."/>
            <person name="Shaw S."/>
            <person name="Blin K."/>
            <person name="Weber T."/>
        </authorList>
    </citation>
    <scope>NUCLEOTIDE SEQUENCE [LARGE SCALE GENOMIC DNA]</scope>
    <source>
        <strain evidence="1 2">NBC_00319</strain>
    </source>
</reference>
<organism evidence="1 2">
    <name type="scientific">Williamsia herbipolensis</name>
    <dbReference type="NCBI Taxonomy" id="1603258"/>
    <lineage>
        <taxon>Bacteria</taxon>
        <taxon>Bacillati</taxon>
        <taxon>Actinomycetota</taxon>
        <taxon>Actinomycetes</taxon>
        <taxon>Mycobacteriales</taxon>
        <taxon>Nocardiaceae</taxon>
        <taxon>Williamsia</taxon>
    </lineage>
</organism>
<proteinExistence type="predicted"/>
<dbReference type="InterPro" id="IPR051159">
    <property type="entry name" value="Hexapeptide_acetyltransf"/>
</dbReference>
<name>A0AAU4K705_9NOCA</name>
<protein>
    <submittedName>
        <fullName evidence="1">Acyltransferase</fullName>
    </submittedName>
</protein>
<accession>A0AAU4K705</accession>
<dbReference type="RefSeq" id="WP_328858766.1">
    <property type="nucleotide sequence ID" value="NZ_CP108021.1"/>
</dbReference>
<dbReference type="EMBL" id="CP108021">
    <property type="protein sequence ID" value="WUM21781.1"/>
    <property type="molecule type" value="Genomic_DNA"/>
</dbReference>
<dbReference type="AlphaFoldDB" id="A0AAU4K705"/>
<dbReference type="SUPFAM" id="SSF51161">
    <property type="entry name" value="Trimeric LpxA-like enzymes"/>
    <property type="match status" value="1"/>
</dbReference>
<dbReference type="InterPro" id="IPR001451">
    <property type="entry name" value="Hexapep"/>
</dbReference>
<dbReference type="CDD" id="cd04647">
    <property type="entry name" value="LbH_MAT_like"/>
    <property type="match status" value="1"/>
</dbReference>
<dbReference type="GO" id="GO:0016746">
    <property type="term" value="F:acyltransferase activity"/>
    <property type="evidence" value="ECO:0007669"/>
    <property type="project" value="UniProtKB-KW"/>
</dbReference>
<keyword evidence="2" id="KW-1185">Reference proteome</keyword>